<evidence type="ECO:0000313" key="1">
    <source>
        <dbReference type="EMBL" id="CAD9023410.1"/>
    </source>
</evidence>
<organism evidence="1">
    <name type="scientific">Eutreptiella gymnastica</name>
    <dbReference type="NCBI Taxonomy" id="73025"/>
    <lineage>
        <taxon>Eukaryota</taxon>
        <taxon>Discoba</taxon>
        <taxon>Euglenozoa</taxon>
        <taxon>Euglenida</taxon>
        <taxon>Spirocuta</taxon>
        <taxon>Euglenophyceae</taxon>
        <taxon>Eutreptiales</taxon>
        <taxon>Eutreptiaceae</taxon>
        <taxon>Eutreptiella</taxon>
    </lineage>
</organism>
<proteinExistence type="predicted"/>
<dbReference type="EMBL" id="HBGA01092270">
    <property type="protein sequence ID" value="CAD9023410.1"/>
    <property type="molecule type" value="Transcribed_RNA"/>
</dbReference>
<sequence>MFVFGAGRPQPELYRVIMDLELFGQRVEMEVSVVAGEQTPFLLSKSQLSKWHAVIDVFNNRVKLVINGRQIMCICPPSSANLMILPLYKANSLRRSRLH</sequence>
<accession>A0A7S1IUP8</accession>
<protein>
    <submittedName>
        <fullName evidence="1">Uncharacterized protein</fullName>
    </submittedName>
</protein>
<dbReference type="AlphaFoldDB" id="A0A7S1IUP8"/>
<name>A0A7S1IUP8_9EUGL</name>
<gene>
    <name evidence="1" type="ORF">EGYM00392_LOCUS34532</name>
</gene>
<reference evidence="1" key="1">
    <citation type="submission" date="2021-01" db="EMBL/GenBank/DDBJ databases">
        <authorList>
            <person name="Corre E."/>
            <person name="Pelletier E."/>
            <person name="Niang G."/>
            <person name="Scheremetjew M."/>
            <person name="Finn R."/>
            <person name="Kale V."/>
            <person name="Holt S."/>
            <person name="Cochrane G."/>
            <person name="Meng A."/>
            <person name="Brown T."/>
            <person name="Cohen L."/>
        </authorList>
    </citation>
    <scope>NUCLEOTIDE SEQUENCE</scope>
    <source>
        <strain evidence="1">NIES-381</strain>
    </source>
</reference>